<feature type="compositionally biased region" description="Pro residues" evidence="1">
    <location>
        <begin position="48"/>
        <end position="59"/>
    </location>
</feature>
<organism evidence="2 3">
    <name type="scientific">Synaphobranchus kaupii</name>
    <name type="common">Kaup's arrowtooth eel</name>
    <dbReference type="NCBI Taxonomy" id="118154"/>
    <lineage>
        <taxon>Eukaryota</taxon>
        <taxon>Metazoa</taxon>
        <taxon>Chordata</taxon>
        <taxon>Craniata</taxon>
        <taxon>Vertebrata</taxon>
        <taxon>Euteleostomi</taxon>
        <taxon>Actinopterygii</taxon>
        <taxon>Neopterygii</taxon>
        <taxon>Teleostei</taxon>
        <taxon>Anguilliformes</taxon>
        <taxon>Synaphobranchidae</taxon>
        <taxon>Synaphobranchus</taxon>
    </lineage>
</organism>
<feature type="region of interest" description="Disordered" evidence="1">
    <location>
        <begin position="48"/>
        <end position="107"/>
    </location>
</feature>
<evidence type="ECO:0000313" key="2">
    <source>
        <dbReference type="EMBL" id="KAJ8357753.1"/>
    </source>
</evidence>
<dbReference type="Proteomes" id="UP001152622">
    <property type="component" value="Chromosome 6"/>
</dbReference>
<reference evidence="2" key="1">
    <citation type="journal article" date="2023" name="Science">
        <title>Genome structures resolve the early diversification of teleost fishes.</title>
        <authorList>
            <person name="Parey E."/>
            <person name="Louis A."/>
            <person name="Montfort J."/>
            <person name="Bouchez O."/>
            <person name="Roques C."/>
            <person name="Iampietro C."/>
            <person name="Lluch J."/>
            <person name="Castinel A."/>
            <person name="Donnadieu C."/>
            <person name="Desvignes T."/>
            <person name="Floi Bucao C."/>
            <person name="Jouanno E."/>
            <person name="Wen M."/>
            <person name="Mejri S."/>
            <person name="Dirks R."/>
            <person name="Jansen H."/>
            <person name="Henkel C."/>
            <person name="Chen W.J."/>
            <person name="Zahm M."/>
            <person name="Cabau C."/>
            <person name="Klopp C."/>
            <person name="Thompson A.W."/>
            <person name="Robinson-Rechavi M."/>
            <person name="Braasch I."/>
            <person name="Lecointre G."/>
            <person name="Bobe J."/>
            <person name="Postlethwait J.H."/>
            <person name="Berthelot C."/>
            <person name="Roest Crollius H."/>
            <person name="Guiguen Y."/>
        </authorList>
    </citation>
    <scope>NUCLEOTIDE SEQUENCE</scope>
    <source>
        <strain evidence="2">WJC10195</strain>
    </source>
</reference>
<feature type="region of interest" description="Disordered" evidence="1">
    <location>
        <begin position="1"/>
        <end position="20"/>
    </location>
</feature>
<keyword evidence="3" id="KW-1185">Reference proteome</keyword>
<sequence length="135" mass="14852">MMQKNRTRSGSFLSTETRRYSLEQPEVEVLSALGPNCAVRRRFSGPLLLPPLSPPPLLPGFPAASGPRHPAEPHPPCQGRNQEPGGCWRPRPHQDSNHFPRTALSSPDFIASNVRESGVATEDLKLGRFCVAYGR</sequence>
<dbReference type="AlphaFoldDB" id="A0A9Q1FGB3"/>
<dbReference type="EMBL" id="JAINUF010000006">
    <property type="protein sequence ID" value="KAJ8357753.1"/>
    <property type="molecule type" value="Genomic_DNA"/>
</dbReference>
<accession>A0A9Q1FGB3</accession>
<protein>
    <submittedName>
        <fullName evidence="2">Uncharacterized protein</fullName>
    </submittedName>
</protein>
<comment type="caution">
    <text evidence="2">The sequence shown here is derived from an EMBL/GenBank/DDBJ whole genome shotgun (WGS) entry which is preliminary data.</text>
</comment>
<evidence type="ECO:0000313" key="3">
    <source>
        <dbReference type="Proteomes" id="UP001152622"/>
    </source>
</evidence>
<gene>
    <name evidence="2" type="ORF">SKAU_G00205470</name>
</gene>
<name>A0A9Q1FGB3_SYNKA</name>
<evidence type="ECO:0000256" key="1">
    <source>
        <dbReference type="SAM" id="MobiDB-lite"/>
    </source>
</evidence>
<proteinExistence type="predicted"/>